<reference evidence="2 3" key="1">
    <citation type="submission" date="2020-01" db="EMBL/GenBank/DDBJ databases">
        <title>Whole-genome sequence of Heliobacterium undosum DSM 13378.</title>
        <authorList>
            <person name="Kyndt J.A."/>
            <person name="Meyer T.E."/>
        </authorList>
    </citation>
    <scope>NUCLEOTIDE SEQUENCE [LARGE SCALE GENOMIC DNA]</scope>
    <source>
        <strain evidence="2 3">DSM 13378</strain>
    </source>
</reference>
<feature type="transmembrane region" description="Helical" evidence="1">
    <location>
        <begin position="81"/>
        <end position="100"/>
    </location>
</feature>
<keyword evidence="1" id="KW-1133">Transmembrane helix</keyword>
<feature type="transmembrane region" description="Helical" evidence="1">
    <location>
        <begin position="48"/>
        <end position="69"/>
    </location>
</feature>
<feature type="transmembrane region" description="Helical" evidence="1">
    <location>
        <begin position="143"/>
        <end position="167"/>
    </location>
</feature>
<proteinExistence type="predicted"/>
<keyword evidence="3" id="KW-1185">Reference proteome</keyword>
<protein>
    <submittedName>
        <fullName evidence="2">Uncharacterized protein</fullName>
    </submittedName>
</protein>
<name>A0A845L4R0_9FIRM</name>
<evidence type="ECO:0000313" key="3">
    <source>
        <dbReference type="Proteomes" id="UP000463470"/>
    </source>
</evidence>
<gene>
    <name evidence="2" type="ORF">GTO91_10810</name>
</gene>
<accession>A0A845L4R0</accession>
<evidence type="ECO:0000256" key="1">
    <source>
        <dbReference type="SAM" id="Phobius"/>
    </source>
</evidence>
<feature type="transmembrane region" description="Helical" evidence="1">
    <location>
        <begin position="6"/>
        <end position="27"/>
    </location>
</feature>
<evidence type="ECO:0000313" key="2">
    <source>
        <dbReference type="EMBL" id="MZP30199.1"/>
    </source>
</evidence>
<dbReference type="OrthoDB" id="2082018at2"/>
<sequence length="198" mass="21507">MAPSFSGEVVAVDALVMGFFLGVAISASPDLPNLYILESGLSYSRKEAVKMALATLVTDNLIFLCLSALSLGFNLEWNPGAIFKQFSGLFLIVMGLASTLKANPFGFHTGGCWLGVIGSLINPLGYFPILLFMSSLPQVNQKIAAYLGALLGTSLWFAFLILFLYYLSRRLRLMTRQTLSRGLSFLIILVGVFFVLSG</sequence>
<dbReference type="RefSeq" id="WP_161258724.1">
    <property type="nucleotide sequence ID" value="NZ_WXEY01000010.1"/>
</dbReference>
<feature type="transmembrane region" description="Helical" evidence="1">
    <location>
        <begin position="112"/>
        <end position="131"/>
    </location>
</feature>
<dbReference type="AlphaFoldDB" id="A0A845L4R0"/>
<organism evidence="2 3">
    <name type="scientific">Heliomicrobium undosum</name>
    <dbReference type="NCBI Taxonomy" id="121734"/>
    <lineage>
        <taxon>Bacteria</taxon>
        <taxon>Bacillati</taxon>
        <taxon>Bacillota</taxon>
        <taxon>Clostridia</taxon>
        <taxon>Eubacteriales</taxon>
        <taxon>Heliobacteriaceae</taxon>
        <taxon>Heliomicrobium</taxon>
    </lineage>
</organism>
<dbReference type="EMBL" id="WXEY01000010">
    <property type="protein sequence ID" value="MZP30199.1"/>
    <property type="molecule type" value="Genomic_DNA"/>
</dbReference>
<keyword evidence="1" id="KW-0812">Transmembrane</keyword>
<keyword evidence="1" id="KW-0472">Membrane</keyword>
<comment type="caution">
    <text evidence="2">The sequence shown here is derived from an EMBL/GenBank/DDBJ whole genome shotgun (WGS) entry which is preliminary data.</text>
</comment>
<feature type="transmembrane region" description="Helical" evidence="1">
    <location>
        <begin position="179"/>
        <end position="196"/>
    </location>
</feature>
<dbReference type="Proteomes" id="UP000463470">
    <property type="component" value="Unassembled WGS sequence"/>
</dbReference>